<evidence type="ECO:0000313" key="2">
    <source>
        <dbReference type="Proteomes" id="UP000182190"/>
    </source>
</evidence>
<reference evidence="1" key="1">
    <citation type="submission" date="2019-10" db="EMBL/GenBank/DDBJ databases">
        <authorList>
            <consortium name="Genoscope - CEA"/>
            <person name="William W."/>
        </authorList>
    </citation>
    <scope>NUCLEOTIDE SEQUENCE [LARGE SCALE GENOMIC DNA]</scope>
    <source>
        <strain evidence="1">BBR_PRJEB10994</strain>
    </source>
</reference>
<evidence type="ECO:0000313" key="1">
    <source>
        <dbReference type="EMBL" id="VXD11925.1"/>
    </source>
</evidence>
<comment type="caution">
    <text evidence="1">The sequence shown here is derived from an EMBL/GenBank/DDBJ whole genome shotgun (WGS) entry which is preliminary data.</text>
</comment>
<evidence type="ECO:0008006" key="3">
    <source>
        <dbReference type="Google" id="ProtNLM"/>
    </source>
</evidence>
<dbReference type="SUPFAM" id="SSF50814">
    <property type="entry name" value="Lipocalins"/>
    <property type="match status" value="1"/>
</dbReference>
<dbReference type="RefSeq" id="WP_231516811.1">
    <property type="nucleotide sequence ID" value="NZ_LR735026.1"/>
</dbReference>
<dbReference type="Proteomes" id="UP000182190">
    <property type="component" value="Unassembled WGS sequence"/>
</dbReference>
<dbReference type="EMBL" id="CZCS02000007">
    <property type="protein sequence ID" value="VXD11925.1"/>
    <property type="molecule type" value="Genomic_DNA"/>
</dbReference>
<gene>
    <name evidence="1" type="ORF">PL9631_1040081</name>
</gene>
<dbReference type="InterPro" id="IPR012674">
    <property type="entry name" value="Calycin"/>
</dbReference>
<keyword evidence="2" id="KW-1185">Reference proteome</keyword>
<dbReference type="AlphaFoldDB" id="A0A7Z9BG09"/>
<proteinExistence type="predicted"/>
<protein>
    <recommendedName>
        <fullName evidence="3">DUF3598 domain-containing protein</fullName>
    </recommendedName>
</protein>
<sequence length="167" mass="19041">MVRSSQGTKVMNLTNLPLLKDFSIFPKHTGNWQGNWIIFDENGQEKTRFTAVVTQNIVENKWLQTNVQTYSNGQSETHNFIGTVIGEGEVLIEGSDSAFVNYKSIATERDDDLIIFRVWDKTTGKLRAVETINLISPSERIRTTQSFYPETGKFRGFMVITEQKIAE</sequence>
<dbReference type="Gene3D" id="2.40.128.20">
    <property type="match status" value="1"/>
</dbReference>
<organism evidence="1 2">
    <name type="scientific">Planktothrix paucivesiculata PCC 9631</name>
    <dbReference type="NCBI Taxonomy" id="671071"/>
    <lineage>
        <taxon>Bacteria</taxon>
        <taxon>Bacillati</taxon>
        <taxon>Cyanobacteriota</taxon>
        <taxon>Cyanophyceae</taxon>
        <taxon>Oscillatoriophycideae</taxon>
        <taxon>Oscillatoriales</taxon>
        <taxon>Microcoleaceae</taxon>
        <taxon>Planktothrix</taxon>
    </lineage>
</organism>
<name>A0A7Z9BG09_9CYAN</name>
<accession>A0A7Z9BG09</accession>